<dbReference type="SUPFAM" id="SSF53756">
    <property type="entry name" value="UDP-Glycosyltransferase/glycogen phosphorylase"/>
    <property type="match status" value="1"/>
</dbReference>
<name>A0ABS2GCQ0_9FIRM</name>
<feature type="domain" description="Glycosyl transferase family 1" evidence="2">
    <location>
        <begin position="208"/>
        <end position="371"/>
    </location>
</feature>
<keyword evidence="1" id="KW-0472">Membrane</keyword>
<organism evidence="3 4">
    <name type="scientific">Veillonella magna</name>
    <dbReference type="NCBI Taxonomy" id="464322"/>
    <lineage>
        <taxon>Bacteria</taxon>
        <taxon>Bacillati</taxon>
        <taxon>Bacillota</taxon>
        <taxon>Negativicutes</taxon>
        <taxon>Veillonellales</taxon>
        <taxon>Veillonellaceae</taxon>
        <taxon>Veillonella</taxon>
    </lineage>
</organism>
<dbReference type="EMBL" id="JACJLA010000002">
    <property type="protein sequence ID" value="MBM6911951.1"/>
    <property type="molecule type" value="Genomic_DNA"/>
</dbReference>
<dbReference type="Gene3D" id="3.40.50.2000">
    <property type="entry name" value="Glycogen Phosphorylase B"/>
    <property type="match status" value="2"/>
</dbReference>
<evidence type="ECO:0000259" key="2">
    <source>
        <dbReference type="Pfam" id="PF00534"/>
    </source>
</evidence>
<sequence>MRIAMVFDGLQTGGIERVGADYARILVDAGHDVTIVNLRPNLNAMEQEFPVSCKIVHFDYGRKLVPEQYNKATRIWSWGKFAYPVISVLLSPVNVLLKIICRLKFYKKEKYDLLIAFSGHFNDLNFVANKFINANRLLGWMHGALYSYVLLSGGFLNLYKKIYNIIALVETGQEEVLLYNDYLNLNINKLYNPSFISEKQINDKEVVRLKNKYGKYILMVSRFNYPHKDPYTLIDAFTLFYDKHKDLNLVFVGDGPDKANAVSYAKKKGNDVASHIFFEGEKLNTPDYYKSAFMLVQSSCFEGLPTTLIEALYFNLPIISSDCPTGPREILGNNEYGLLCEVRNPEDMAEQIISMYEDEELYKFYKEKSKERVVDFMPNTIQDKFFKIIETIEEQEK</sequence>
<comment type="caution">
    <text evidence="3">The sequence shown here is derived from an EMBL/GenBank/DDBJ whole genome shotgun (WGS) entry which is preliminary data.</text>
</comment>
<feature type="transmembrane region" description="Helical" evidence="1">
    <location>
        <begin position="81"/>
        <end position="101"/>
    </location>
</feature>
<keyword evidence="1" id="KW-1133">Transmembrane helix</keyword>
<keyword evidence="1" id="KW-0812">Transmembrane</keyword>
<keyword evidence="4" id="KW-1185">Reference proteome</keyword>
<feature type="transmembrane region" description="Helical" evidence="1">
    <location>
        <begin position="138"/>
        <end position="159"/>
    </location>
</feature>
<dbReference type="InterPro" id="IPR001296">
    <property type="entry name" value="Glyco_trans_1"/>
</dbReference>
<dbReference type="PANTHER" id="PTHR12526">
    <property type="entry name" value="GLYCOSYLTRANSFERASE"/>
    <property type="match status" value="1"/>
</dbReference>
<evidence type="ECO:0000313" key="3">
    <source>
        <dbReference type="EMBL" id="MBM6911951.1"/>
    </source>
</evidence>
<evidence type="ECO:0000313" key="4">
    <source>
        <dbReference type="Proteomes" id="UP000707138"/>
    </source>
</evidence>
<dbReference type="Proteomes" id="UP000707138">
    <property type="component" value="Unassembled WGS sequence"/>
</dbReference>
<reference evidence="3 4" key="1">
    <citation type="journal article" date="2021" name="Sci. Rep.">
        <title>The distribution of antibiotic resistance genes in chicken gut microbiota commensals.</title>
        <authorList>
            <person name="Juricova H."/>
            <person name="Matiasovicova J."/>
            <person name="Kubasova T."/>
            <person name="Cejkova D."/>
            <person name="Rychlik I."/>
        </authorList>
    </citation>
    <scope>NUCLEOTIDE SEQUENCE [LARGE SCALE GENOMIC DNA]</scope>
    <source>
        <strain evidence="3 4">An537</strain>
    </source>
</reference>
<protein>
    <submittedName>
        <fullName evidence="3">Glycosyltransferase</fullName>
    </submittedName>
</protein>
<dbReference type="RefSeq" id="WP_205087272.1">
    <property type="nucleotide sequence ID" value="NZ_JACJLA010000002.1"/>
</dbReference>
<dbReference type="Pfam" id="PF00534">
    <property type="entry name" value="Glycos_transf_1"/>
    <property type="match status" value="1"/>
</dbReference>
<proteinExistence type="predicted"/>
<gene>
    <name evidence="3" type="ORF">H6A01_01235</name>
</gene>
<evidence type="ECO:0000256" key="1">
    <source>
        <dbReference type="SAM" id="Phobius"/>
    </source>
</evidence>
<dbReference type="CDD" id="cd03811">
    <property type="entry name" value="GT4_GT28_WabH-like"/>
    <property type="match status" value="1"/>
</dbReference>
<accession>A0ABS2GCQ0</accession>